<dbReference type="Proteomes" id="UP000008366">
    <property type="component" value="Unassembled WGS sequence"/>
</dbReference>
<name>K6WM41_9MICO</name>
<keyword evidence="4" id="KW-1185">Reference proteome</keyword>
<dbReference type="AlphaFoldDB" id="K6WM41"/>
<comment type="caution">
    <text evidence="3">The sequence shown here is derived from an EMBL/GenBank/DDBJ whole genome shotgun (WGS) entry which is preliminary data.</text>
</comment>
<keyword evidence="2" id="KW-0472">Membrane</keyword>
<feature type="transmembrane region" description="Helical" evidence="2">
    <location>
        <begin position="20"/>
        <end position="42"/>
    </location>
</feature>
<feature type="compositionally biased region" description="Gly residues" evidence="1">
    <location>
        <begin position="230"/>
        <end position="244"/>
    </location>
</feature>
<evidence type="ECO:0000313" key="4">
    <source>
        <dbReference type="Proteomes" id="UP000008366"/>
    </source>
</evidence>
<evidence type="ECO:0000256" key="2">
    <source>
        <dbReference type="SAM" id="Phobius"/>
    </source>
</evidence>
<accession>K6WM41</accession>
<protein>
    <submittedName>
        <fullName evidence="3">Uncharacterized protein</fullName>
    </submittedName>
</protein>
<dbReference type="RefSeq" id="WP_006591373.1">
    <property type="nucleotide sequence ID" value="NZ_BAHD01000012.1"/>
</dbReference>
<proteinExistence type="predicted"/>
<dbReference type="eggNOG" id="ENOG5032U4U">
    <property type="taxonomic scope" value="Bacteria"/>
</dbReference>
<evidence type="ECO:0000256" key="1">
    <source>
        <dbReference type="SAM" id="MobiDB-lite"/>
    </source>
</evidence>
<organism evidence="3 4">
    <name type="scientific">Kineosphaera limosa NBRC 100340</name>
    <dbReference type="NCBI Taxonomy" id="1184609"/>
    <lineage>
        <taxon>Bacteria</taxon>
        <taxon>Bacillati</taxon>
        <taxon>Actinomycetota</taxon>
        <taxon>Actinomycetes</taxon>
        <taxon>Micrococcales</taxon>
        <taxon>Dermatophilaceae</taxon>
        <taxon>Kineosphaera</taxon>
    </lineage>
</organism>
<feature type="region of interest" description="Disordered" evidence="1">
    <location>
        <begin position="200"/>
        <end position="252"/>
    </location>
</feature>
<gene>
    <name evidence="3" type="ORF">KILIM_012_00250</name>
</gene>
<keyword evidence="2" id="KW-1133">Transmembrane helix</keyword>
<dbReference type="EMBL" id="BAHD01000012">
    <property type="protein sequence ID" value="GAB94841.1"/>
    <property type="molecule type" value="Genomic_DNA"/>
</dbReference>
<dbReference type="STRING" id="1184609.KILIM_012_00250"/>
<sequence length="252" mass="26750">MWYAQTPRRRLGQMLFDGAVAAWALAWIWVGQWMYALVVALMQPALKLHSTGLSFNQTMQQTAGQVRDLPMVGEQLTGAFNNLAGTGSDIASIGWDTAGAVERLAVALGIATAAAPILIVAIPWLFLRVSFYQRASAARQFIDADADLDLFALRALANQPMPKLAAISDDPVAAWRAGDPTVVRRLASLELRSRGLKVPTKLKRRGQSAATSENPGIGLSPAHGLQNGPTGDGPGGWGPRGDGSQGEEPRGG</sequence>
<evidence type="ECO:0000313" key="3">
    <source>
        <dbReference type="EMBL" id="GAB94841.1"/>
    </source>
</evidence>
<keyword evidence="2" id="KW-0812">Transmembrane</keyword>
<dbReference type="OrthoDB" id="5198533at2"/>
<feature type="transmembrane region" description="Helical" evidence="2">
    <location>
        <begin position="104"/>
        <end position="127"/>
    </location>
</feature>
<reference evidence="3 4" key="1">
    <citation type="submission" date="2012-08" db="EMBL/GenBank/DDBJ databases">
        <title>Whole genome shotgun sequence of Kineosphaera limosa NBRC 100340.</title>
        <authorList>
            <person name="Yoshida I."/>
            <person name="Isaki S."/>
            <person name="Hosoyama A."/>
            <person name="Tsuchikane K."/>
            <person name="Katsumata H."/>
            <person name="Ando Y."/>
            <person name="Ohji S."/>
            <person name="Hamada M."/>
            <person name="Tamura T."/>
            <person name="Yamazoe A."/>
            <person name="Yamazaki S."/>
            <person name="Fujita N."/>
        </authorList>
    </citation>
    <scope>NUCLEOTIDE SEQUENCE [LARGE SCALE GENOMIC DNA]</scope>
    <source>
        <strain evidence="3 4">NBRC 100340</strain>
    </source>
</reference>